<dbReference type="EMBL" id="ML996565">
    <property type="protein sequence ID" value="KAF2763226.1"/>
    <property type="molecule type" value="Genomic_DNA"/>
</dbReference>
<organism evidence="14 15">
    <name type="scientific">Pseudovirgaria hyperparasitica</name>
    <dbReference type="NCBI Taxonomy" id="470096"/>
    <lineage>
        <taxon>Eukaryota</taxon>
        <taxon>Fungi</taxon>
        <taxon>Dikarya</taxon>
        <taxon>Ascomycota</taxon>
        <taxon>Pezizomycotina</taxon>
        <taxon>Dothideomycetes</taxon>
        <taxon>Dothideomycetes incertae sedis</taxon>
        <taxon>Acrospermales</taxon>
        <taxon>Acrospermaceae</taxon>
        <taxon>Pseudovirgaria</taxon>
    </lineage>
</organism>
<dbReference type="PROSITE" id="PS50076">
    <property type="entry name" value="DNAJ_2"/>
    <property type="match status" value="1"/>
</dbReference>
<feature type="region of interest" description="Disordered" evidence="11">
    <location>
        <begin position="472"/>
        <end position="543"/>
    </location>
</feature>
<dbReference type="GO" id="GO:0005524">
    <property type="term" value="F:ATP binding"/>
    <property type="evidence" value="ECO:0007669"/>
    <property type="project" value="InterPro"/>
</dbReference>
<evidence type="ECO:0000313" key="14">
    <source>
        <dbReference type="EMBL" id="KAF2763226.1"/>
    </source>
</evidence>
<feature type="compositionally biased region" description="Basic and acidic residues" evidence="11">
    <location>
        <begin position="513"/>
        <end position="526"/>
    </location>
</feature>
<evidence type="ECO:0000259" key="13">
    <source>
        <dbReference type="PROSITE" id="PS51188"/>
    </source>
</evidence>
<dbReference type="CDD" id="cd10719">
    <property type="entry name" value="DnaJ_zf"/>
    <property type="match status" value="1"/>
</dbReference>
<evidence type="ECO:0000256" key="1">
    <source>
        <dbReference type="ARBA" id="ARBA00004173"/>
    </source>
</evidence>
<keyword evidence="5 10" id="KW-0862">Zinc</keyword>
<dbReference type="SUPFAM" id="SSF49493">
    <property type="entry name" value="HSP40/DnaJ peptide-binding domain"/>
    <property type="match status" value="2"/>
</dbReference>
<dbReference type="Proteomes" id="UP000799437">
    <property type="component" value="Unassembled WGS sequence"/>
</dbReference>
<dbReference type="PROSITE" id="PS51188">
    <property type="entry name" value="ZF_CR"/>
    <property type="match status" value="1"/>
</dbReference>
<dbReference type="FunFam" id="2.60.260.20:FF:000005">
    <property type="entry name" value="Chaperone protein dnaJ 1, mitochondrial"/>
    <property type="match status" value="1"/>
</dbReference>
<dbReference type="PROSITE" id="PS00636">
    <property type="entry name" value="DNAJ_1"/>
    <property type="match status" value="1"/>
</dbReference>
<dbReference type="InterPro" id="IPR036869">
    <property type="entry name" value="J_dom_sf"/>
</dbReference>
<dbReference type="CDD" id="cd06257">
    <property type="entry name" value="DnaJ"/>
    <property type="match status" value="1"/>
</dbReference>
<keyword evidence="2 10" id="KW-0479">Metal-binding</keyword>
<evidence type="ECO:0000256" key="8">
    <source>
        <dbReference type="ARBA" id="ARBA00023186"/>
    </source>
</evidence>
<dbReference type="GO" id="GO:0051082">
    <property type="term" value="F:unfolded protein binding"/>
    <property type="evidence" value="ECO:0007669"/>
    <property type="project" value="InterPro"/>
</dbReference>
<protein>
    <recommendedName>
        <fullName evidence="9">DnaJ homolog 1, mitochondrial</fullName>
    </recommendedName>
</protein>
<dbReference type="FunFam" id="2.10.230.10:FF:000001">
    <property type="entry name" value="DnaJ subfamily A member 2"/>
    <property type="match status" value="1"/>
</dbReference>
<dbReference type="SUPFAM" id="SSF57938">
    <property type="entry name" value="DnaJ/Hsp40 cysteine-rich domain"/>
    <property type="match status" value="1"/>
</dbReference>
<evidence type="ECO:0000313" key="15">
    <source>
        <dbReference type="Proteomes" id="UP000799437"/>
    </source>
</evidence>
<proteinExistence type="inferred from homology"/>
<evidence type="ECO:0000256" key="9">
    <source>
        <dbReference type="ARBA" id="ARBA00072890"/>
    </source>
</evidence>
<evidence type="ECO:0000259" key="12">
    <source>
        <dbReference type="PROSITE" id="PS50076"/>
    </source>
</evidence>
<feature type="domain" description="CR-type" evidence="13">
    <location>
        <begin position="231"/>
        <end position="311"/>
    </location>
</feature>
<feature type="domain" description="J" evidence="12">
    <location>
        <begin position="67"/>
        <end position="131"/>
    </location>
</feature>
<dbReference type="GO" id="GO:0008270">
    <property type="term" value="F:zinc ion binding"/>
    <property type="evidence" value="ECO:0007669"/>
    <property type="project" value="UniProtKB-KW"/>
</dbReference>
<keyword evidence="7" id="KW-0496">Mitochondrion</keyword>
<dbReference type="Gene3D" id="2.60.260.20">
    <property type="entry name" value="Urease metallochaperone UreE, N-terminal domain"/>
    <property type="match status" value="2"/>
</dbReference>
<dbReference type="PRINTS" id="PR00625">
    <property type="entry name" value="JDOMAIN"/>
</dbReference>
<dbReference type="CDD" id="cd10747">
    <property type="entry name" value="DnaJ_C"/>
    <property type="match status" value="1"/>
</dbReference>
<dbReference type="HAMAP" id="MF_01152">
    <property type="entry name" value="DnaJ"/>
    <property type="match status" value="1"/>
</dbReference>
<sequence length="543" mass="57168">MNLAGSAISLTSTLPLRAASVSRTCPRSLTTHSKWNRPRSDCWQRSVNVPQTRSFHASPLQRASMKDPYSVLGVGKSASASEIKKSYYGLAKKYHPDTNKDANAKEKFAEAQTAYETLSDPKKKEAYDTYGSAAFDQSGGFNPGAGAGPGAGNPFGGGFGGFGGFGGAGGAGSAGGFGGAEFNFEDLFSAFGGGGRRGRSGGRGPFQAAEVLVGDDIEVQAHISFMDAAKGTSKTITITPMVQCKTCSGDGLKPGKKRTTCRSCGGTGQRVHTMGGFQMASTCSTCSGAGVQTPPGAECRTCHGQGAIREKRTVSVDIPGGIEDGMRLRVTGEGDAPLTGQSADPNIQSTKGDLYVLIRVTPDPKFKRQGSDIMYTASVPLTTAILGGEWNVPTLDGEVKIKVPTGTSAGDKIVLGGMGMKKLQGRKNANGDLRVEFKIQMPKYLSANQRTILEMLADEMGDKTAKRVMNLNRSAPSTSDVDEKSKPSQSTPKESSHENEGFFKSAWHNLTGQHKDLHKEQNSKETTEDDNETPKKASGSGSG</sequence>
<evidence type="ECO:0000256" key="6">
    <source>
        <dbReference type="ARBA" id="ARBA00022946"/>
    </source>
</evidence>
<reference evidence="14" key="1">
    <citation type="journal article" date="2020" name="Stud. Mycol.">
        <title>101 Dothideomycetes genomes: a test case for predicting lifestyles and emergence of pathogens.</title>
        <authorList>
            <person name="Haridas S."/>
            <person name="Albert R."/>
            <person name="Binder M."/>
            <person name="Bloem J."/>
            <person name="Labutti K."/>
            <person name="Salamov A."/>
            <person name="Andreopoulos B."/>
            <person name="Baker S."/>
            <person name="Barry K."/>
            <person name="Bills G."/>
            <person name="Bluhm B."/>
            <person name="Cannon C."/>
            <person name="Castanera R."/>
            <person name="Culley D."/>
            <person name="Daum C."/>
            <person name="Ezra D."/>
            <person name="Gonzalez J."/>
            <person name="Henrissat B."/>
            <person name="Kuo A."/>
            <person name="Liang C."/>
            <person name="Lipzen A."/>
            <person name="Lutzoni F."/>
            <person name="Magnuson J."/>
            <person name="Mondo S."/>
            <person name="Nolan M."/>
            <person name="Ohm R."/>
            <person name="Pangilinan J."/>
            <person name="Park H.-J."/>
            <person name="Ramirez L."/>
            <person name="Alfaro M."/>
            <person name="Sun H."/>
            <person name="Tritt A."/>
            <person name="Yoshinaga Y."/>
            <person name="Zwiers L.-H."/>
            <person name="Turgeon B."/>
            <person name="Goodwin S."/>
            <person name="Spatafora J."/>
            <person name="Crous P."/>
            <person name="Grigoriev I."/>
        </authorList>
    </citation>
    <scope>NUCLEOTIDE SEQUENCE</scope>
    <source>
        <strain evidence="14">CBS 121739</strain>
    </source>
</reference>
<feature type="zinc finger region" description="CR-type" evidence="10">
    <location>
        <begin position="231"/>
        <end position="311"/>
    </location>
</feature>
<evidence type="ECO:0000256" key="7">
    <source>
        <dbReference type="ARBA" id="ARBA00023128"/>
    </source>
</evidence>
<dbReference type="Pfam" id="PF00226">
    <property type="entry name" value="DnaJ"/>
    <property type="match status" value="1"/>
</dbReference>
<dbReference type="GO" id="GO:0042026">
    <property type="term" value="P:protein refolding"/>
    <property type="evidence" value="ECO:0007669"/>
    <property type="project" value="TreeGrafter"/>
</dbReference>
<dbReference type="Pfam" id="PF00684">
    <property type="entry name" value="DnaJ_CXXCXGXG"/>
    <property type="match status" value="1"/>
</dbReference>
<keyword evidence="6" id="KW-0809">Transit peptide</keyword>
<dbReference type="Pfam" id="PF01556">
    <property type="entry name" value="DnaJ_C"/>
    <property type="match status" value="1"/>
</dbReference>
<dbReference type="InterPro" id="IPR012724">
    <property type="entry name" value="DnaJ"/>
</dbReference>
<evidence type="ECO:0000256" key="2">
    <source>
        <dbReference type="ARBA" id="ARBA00022723"/>
    </source>
</evidence>
<dbReference type="PANTHER" id="PTHR43096">
    <property type="entry name" value="DNAJ HOMOLOG 1, MITOCHONDRIAL-RELATED"/>
    <property type="match status" value="1"/>
</dbReference>
<keyword evidence="15" id="KW-1185">Reference proteome</keyword>
<dbReference type="InterPro" id="IPR018253">
    <property type="entry name" value="DnaJ_domain_CS"/>
</dbReference>
<dbReference type="InterPro" id="IPR008971">
    <property type="entry name" value="HSP40/DnaJ_pept-bd"/>
</dbReference>
<dbReference type="InterPro" id="IPR001305">
    <property type="entry name" value="HSP_DnaJ_Cys-rich_dom"/>
</dbReference>
<dbReference type="RefSeq" id="XP_033605677.1">
    <property type="nucleotide sequence ID" value="XM_033742594.1"/>
</dbReference>
<dbReference type="SMART" id="SM00271">
    <property type="entry name" value="DnaJ"/>
    <property type="match status" value="1"/>
</dbReference>
<keyword evidence="4 10" id="KW-0863">Zinc-finger</keyword>
<dbReference type="AlphaFoldDB" id="A0A6A6WM64"/>
<dbReference type="Gene3D" id="2.10.230.10">
    <property type="entry name" value="Heat shock protein DnaJ, cysteine-rich domain"/>
    <property type="match status" value="1"/>
</dbReference>
<gene>
    <name evidence="14" type="ORF">EJ05DRAFT_460028</name>
</gene>
<accession>A0A6A6WM64</accession>
<keyword evidence="3" id="KW-0677">Repeat</keyword>
<dbReference type="SUPFAM" id="SSF46565">
    <property type="entry name" value="Chaperone J-domain"/>
    <property type="match status" value="1"/>
</dbReference>
<evidence type="ECO:0000256" key="4">
    <source>
        <dbReference type="ARBA" id="ARBA00022771"/>
    </source>
</evidence>
<dbReference type="InterPro" id="IPR001623">
    <property type="entry name" value="DnaJ_domain"/>
</dbReference>
<dbReference type="OrthoDB" id="10256793at2759"/>
<dbReference type="PANTHER" id="PTHR43096:SF52">
    <property type="entry name" value="DNAJ HOMOLOG 1, MITOCHONDRIAL-RELATED"/>
    <property type="match status" value="1"/>
</dbReference>
<dbReference type="GO" id="GO:0009408">
    <property type="term" value="P:response to heat"/>
    <property type="evidence" value="ECO:0007669"/>
    <property type="project" value="InterPro"/>
</dbReference>
<dbReference type="InterPro" id="IPR036410">
    <property type="entry name" value="HSP_DnaJ_Cys-rich_dom_sf"/>
</dbReference>
<evidence type="ECO:0000256" key="11">
    <source>
        <dbReference type="SAM" id="MobiDB-lite"/>
    </source>
</evidence>
<comment type="subcellular location">
    <subcellularLocation>
        <location evidence="1">Mitochondrion</location>
    </subcellularLocation>
</comment>
<dbReference type="InterPro" id="IPR002939">
    <property type="entry name" value="DnaJ_C"/>
</dbReference>
<keyword evidence="8" id="KW-0143">Chaperone</keyword>
<dbReference type="FunFam" id="1.10.287.110:FF:000053">
    <property type="entry name" value="Putative Mitochondrial DnaJ chaperone"/>
    <property type="match status" value="1"/>
</dbReference>
<dbReference type="GO" id="GO:0005739">
    <property type="term" value="C:mitochondrion"/>
    <property type="evidence" value="ECO:0007669"/>
    <property type="project" value="UniProtKB-SubCell"/>
</dbReference>
<dbReference type="Gene3D" id="1.10.287.110">
    <property type="entry name" value="DnaJ domain"/>
    <property type="match status" value="1"/>
</dbReference>
<evidence type="ECO:0000256" key="10">
    <source>
        <dbReference type="PROSITE-ProRule" id="PRU00546"/>
    </source>
</evidence>
<evidence type="ECO:0000256" key="3">
    <source>
        <dbReference type="ARBA" id="ARBA00022737"/>
    </source>
</evidence>
<dbReference type="GeneID" id="54483648"/>
<name>A0A6A6WM64_9PEZI</name>
<dbReference type="GO" id="GO:0031072">
    <property type="term" value="F:heat shock protein binding"/>
    <property type="evidence" value="ECO:0007669"/>
    <property type="project" value="InterPro"/>
</dbReference>
<evidence type="ECO:0000256" key="5">
    <source>
        <dbReference type="ARBA" id="ARBA00022833"/>
    </source>
</evidence>